<feature type="transmembrane region" description="Helical" evidence="8">
    <location>
        <begin position="160"/>
        <end position="181"/>
    </location>
</feature>
<evidence type="ECO:0000313" key="11">
    <source>
        <dbReference type="Proteomes" id="UP000777438"/>
    </source>
</evidence>
<dbReference type="Proteomes" id="UP000777438">
    <property type="component" value="Unassembled WGS sequence"/>
</dbReference>
<feature type="transmembrane region" description="Helical" evidence="8">
    <location>
        <begin position="530"/>
        <end position="552"/>
    </location>
</feature>
<sequence length="568" mass="60248">MSEKPSTLDIPKGTERPVSTASTLRGEDATIEKKEDGGLTDGGETLDGTLESQDEVDLSEYPSGMKMAFIVIALVLSIFLVALDMTIVATAIPKITDEFKGLDKVGWYGAAFFMTVGAFQSTWGKIYKYFPLKISFLIAILIFEVGSTLCGAAPNAEALITGRAIAGVGAAGIAAGSYTIIAFSAPPKKRPAFTGIIGASYGVASVIGPLLGGAFTDHVSWRWCFYINLPIGGVSAFIIFMFFQAPASAVPEEAPLFEKFLQMDPLGIVLVMGATVSYILGVQYGGQADPWDSSKVIGLLVGFVLITIAWILAQYFQGERGMIPRHIIRMRTVSVMSAFAFIFAGSFFVAIYYLPIYFQSIHNTSPTQSGVRNLPMIIAVTIATIVSGGLVTATGYYQPLLIGGSAIACIGAGLLYMLEVDTSTGKWIGYQIVAGFGWGAAFQIPMIAVQGSVEPKDLASATGVLLFFQGIGGAFLVSGAQAAFINQMMSKVLHNAPDISKGTLILTGATEIRNAFTKAQQPIVIDGYMWGIKVTFAIAIAATGFTTLVGLLTRWKKLNQANISGGMA</sequence>
<evidence type="ECO:0000256" key="3">
    <source>
        <dbReference type="ARBA" id="ARBA00022692"/>
    </source>
</evidence>
<dbReference type="GO" id="GO:0005886">
    <property type="term" value="C:plasma membrane"/>
    <property type="evidence" value="ECO:0007669"/>
    <property type="project" value="TreeGrafter"/>
</dbReference>
<evidence type="ECO:0000256" key="4">
    <source>
        <dbReference type="ARBA" id="ARBA00022989"/>
    </source>
</evidence>
<evidence type="ECO:0000256" key="5">
    <source>
        <dbReference type="ARBA" id="ARBA00023136"/>
    </source>
</evidence>
<dbReference type="InterPro" id="IPR011701">
    <property type="entry name" value="MFS"/>
</dbReference>
<feature type="transmembrane region" description="Helical" evidence="8">
    <location>
        <begin position="400"/>
        <end position="418"/>
    </location>
</feature>
<dbReference type="OrthoDB" id="10021397at2759"/>
<dbReference type="EMBL" id="JAGPYM010000011">
    <property type="protein sequence ID" value="KAH6889192.1"/>
    <property type="molecule type" value="Genomic_DNA"/>
</dbReference>
<dbReference type="Gene3D" id="1.20.1250.20">
    <property type="entry name" value="MFS general substrate transporter like domains"/>
    <property type="match status" value="1"/>
</dbReference>
<accession>A0A9P9ALN6</accession>
<dbReference type="GO" id="GO:0022857">
    <property type="term" value="F:transmembrane transporter activity"/>
    <property type="evidence" value="ECO:0007669"/>
    <property type="project" value="InterPro"/>
</dbReference>
<evidence type="ECO:0000256" key="2">
    <source>
        <dbReference type="ARBA" id="ARBA00022448"/>
    </source>
</evidence>
<reference evidence="10 11" key="1">
    <citation type="journal article" date="2021" name="Nat. Commun.">
        <title>Genetic determinants of endophytism in the Arabidopsis root mycobiome.</title>
        <authorList>
            <person name="Mesny F."/>
            <person name="Miyauchi S."/>
            <person name="Thiergart T."/>
            <person name="Pickel B."/>
            <person name="Atanasova L."/>
            <person name="Karlsson M."/>
            <person name="Huettel B."/>
            <person name="Barry K.W."/>
            <person name="Haridas S."/>
            <person name="Chen C."/>
            <person name="Bauer D."/>
            <person name="Andreopoulos W."/>
            <person name="Pangilinan J."/>
            <person name="LaButti K."/>
            <person name="Riley R."/>
            <person name="Lipzen A."/>
            <person name="Clum A."/>
            <person name="Drula E."/>
            <person name="Henrissat B."/>
            <person name="Kohler A."/>
            <person name="Grigoriev I.V."/>
            <person name="Martin F.M."/>
            <person name="Hacquard S."/>
        </authorList>
    </citation>
    <scope>NUCLEOTIDE SEQUENCE [LARGE SCALE GENOMIC DNA]</scope>
    <source>
        <strain evidence="10 11">MPI-CAGE-CH-0241</strain>
    </source>
</reference>
<protein>
    <submittedName>
        <fullName evidence="10">Major facilitator superfamily domain-containing protein</fullName>
    </submittedName>
</protein>
<proteinExistence type="predicted"/>
<evidence type="ECO:0000256" key="6">
    <source>
        <dbReference type="ARBA" id="ARBA00023180"/>
    </source>
</evidence>
<dbReference type="InterPro" id="IPR036259">
    <property type="entry name" value="MFS_trans_sf"/>
</dbReference>
<dbReference type="Gene3D" id="1.20.1720.10">
    <property type="entry name" value="Multidrug resistance protein D"/>
    <property type="match status" value="1"/>
</dbReference>
<name>A0A9P9ALN6_9HYPO</name>
<keyword evidence="4 8" id="KW-1133">Transmembrane helix</keyword>
<dbReference type="PANTHER" id="PTHR23501:SF177">
    <property type="entry name" value="MAJOR FACILITATOR SUPERFAMILY (MFS) PROFILE DOMAIN-CONTAINING PROTEIN-RELATED"/>
    <property type="match status" value="1"/>
</dbReference>
<feature type="transmembrane region" description="Helical" evidence="8">
    <location>
        <begin position="193"/>
        <end position="213"/>
    </location>
</feature>
<feature type="region of interest" description="Disordered" evidence="7">
    <location>
        <begin position="1"/>
        <end position="46"/>
    </location>
</feature>
<dbReference type="FunFam" id="1.20.1250.20:FF:000196">
    <property type="entry name" value="MFS toxin efflux pump (AflT)"/>
    <property type="match status" value="1"/>
</dbReference>
<feature type="transmembrane region" description="Helical" evidence="8">
    <location>
        <begin position="430"/>
        <end position="449"/>
    </location>
</feature>
<feature type="compositionally biased region" description="Basic and acidic residues" evidence="7">
    <location>
        <begin position="25"/>
        <end position="37"/>
    </location>
</feature>
<comment type="subcellular location">
    <subcellularLocation>
        <location evidence="1">Membrane</location>
        <topology evidence="1">Multi-pass membrane protein</topology>
    </subcellularLocation>
</comment>
<organism evidence="10 11">
    <name type="scientific">Thelonectria olida</name>
    <dbReference type="NCBI Taxonomy" id="1576542"/>
    <lineage>
        <taxon>Eukaryota</taxon>
        <taxon>Fungi</taxon>
        <taxon>Dikarya</taxon>
        <taxon>Ascomycota</taxon>
        <taxon>Pezizomycotina</taxon>
        <taxon>Sordariomycetes</taxon>
        <taxon>Hypocreomycetidae</taxon>
        <taxon>Hypocreales</taxon>
        <taxon>Nectriaceae</taxon>
        <taxon>Thelonectria</taxon>
    </lineage>
</organism>
<comment type="caution">
    <text evidence="10">The sequence shown here is derived from an EMBL/GenBank/DDBJ whole genome shotgun (WGS) entry which is preliminary data.</text>
</comment>
<feature type="transmembrane region" description="Helical" evidence="8">
    <location>
        <begin position="374"/>
        <end position="393"/>
    </location>
</feature>
<evidence type="ECO:0000259" key="9">
    <source>
        <dbReference type="PROSITE" id="PS50850"/>
    </source>
</evidence>
<evidence type="ECO:0000256" key="1">
    <source>
        <dbReference type="ARBA" id="ARBA00004141"/>
    </source>
</evidence>
<keyword evidence="11" id="KW-1185">Reference proteome</keyword>
<dbReference type="AlphaFoldDB" id="A0A9P9ALN6"/>
<keyword evidence="5 8" id="KW-0472">Membrane</keyword>
<dbReference type="Pfam" id="PF07690">
    <property type="entry name" value="MFS_1"/>
    <property type="match status" value="1"/>
</dbReference>
<feature type="transmembrane region" description="Helical" evidence="8">
    <location>
        <begin position="135"/>
        <end position="154"/>
    </location>
</feature>
<evidence type="ECO:0000313" key="10">
    <source>
        <dbReference type="EMBL" id="KAH6889192.1"/>
    </source>
</evidence>
<feature type="transmembrane region" description="Helical" evidence="8">
    <location>
        <begin position="333"/>
        <end position="354"/>
    </location>
</feature>
<dbReference type="FunFam" id="1.20.1720.10:FF:000012">
    <property type="entry name" value="MFS toxin efflux pump (AflT)"/>
    <property type="match status" value="1"/>
</dbReference>
<dbReference type="InterPro" id="IPR020846">
    <property type="entry name" value="MFS_dom"/>
</dbReference>
<feature type="transmembrane region" description="Helical" evidence="8">
    <location>
        <begin position="296"/>
        <end position="313"/>
    </location>
</feature>
<keyword evidence="2" id="KW-0813">Transport</keyword>
<feature type="transmembrane region" description="Helical" evidence="8">
    <location>
        <begin position="461"/>
        <end position="485"/>
    </location>
</feature>
<evidence type="ECO:0000256" key="8">
    <source>
        <dbReference type="SAM" id="Phobius"/>
    </source>
</evidence>
<dbReference type="SUPFAM" id="SSF103473">
    <property type="entry name" value="MFS general substrate transporter"/>
    <property type="match status" value="1"/>
</dbReference>
<feature type="transmembrane region" description="Helical" evidence="8">
    <location>
        <begin position="105"/>
        <end position="123"/>
    </location>
</feature>
<dbReference type="PROSITE" id="PS50850">
    <property type="entry name" value="MFS"/>
    <property type="match status" value="1"/>
</dbReference>
<feature type="transmembrane region" description="Helical" evidence="8">
    <location>
        <begin position="225"/>
        <end position="245"/>
    </location>
</feature>
<feature type="transmembrane region" description="Helical" evidence="8">
    <location>
        <begin position="266"/>
        <end position="284"/>
    </location>
</feature>
<evidence type="ECO:0000256" key="7">
    <source>
        <dbReference type="SAM" id="MobiDB-lite"/>
    </source>
</evidence>
<dbReference type="PANTHER" id="PTHR23501">
    <property type="entry name" value="MAJOR FACILITATOR SUPERFAMILY"/>
    <property type="match status" value="1"/>
</dbReference>
<dbReference type="CDD" id="cd17502">
    <property type="entry name" value="MFS_Azr1_MDR_like"/>
    <property type="match status" value="1"/>
</dbReference>
<keyword evidence="6" id="KW-0325">Glycoprotein</keyword>
<feature type="domain" description="Major facilitator superfamily (MFS) profile" evidence="9">
    <location>
        <begin position="70"/>
        <end position="558"/>
    </location>
</feature>
<gene>
    <name evidence="10" type="ORF">B0T10DRAFT_548606</name>
</gene>
<keyword evidence="3 8" id="KW-0812">Transmembrane</keyword>
<feature type="transmembrane region" description="Helical" evidence="8">
    <location>
        <begin position="68"/>
        <end position="93"/>
    </location>
</feature>